<proteinExistence type="predicted"/>
<dbReference type="GO" id="GO:0000162">
    <property type="term" value="P:L-tryptophan biosynthetic process"/>
    <property type="evidence" value="ECO:0007669"/>
    <property type="project" value="UniProtKB-UniRule"/>
</dbReference>
<dbReference type="EC" id="4.1.3.27" evidence="2"/>
<evidence type="ECO:0000259" key="4">
    <source>
        <dbReference type="Pfam" id="PF00425"/>
    </source>
</evidence>
<evidence type="ECO:0000259" key="5">
    <source>
        <dbReference type="Pfam" id="PF04715"/>
    </source>
</evidence>
<dbReference type="eggNOG" id="COG0147">
    <property type="taxonomic scope" value="Bacteria"/>
</dbReference>
<dbReference type="UniPathway" id="UPA00035">
    <property type="reaction ID" value="UER00040"/>
</dbReference>
<dbReference type="PRINTS" id="PR00097">
    <property type="entry name" value="ANTSNTHASEII"/>
</dbReference>
<feature type="domain" description="Chorismate-utilising enzyme C-terminal" evidence="4">
    <location>
        <begin position="248"/>
        <end position="499"/>
    </location>
</feature>
<dbReference type="InterPro" id="IPR015890">
    <property type="entry name" value="Chorismate_C"/>
</dbReference>
<dbReference type="InterPro" id="IPR006221">
    <property type="entry name" value="TrpG/PapA_dom"/>
</dbReference>
<dbReference type="Pfam" id="PF00117">
    <property type="entry name" value="GATase"/>
    <property type="match status" value="1"/>
</dbReference>
<dbReference type="KEGG" id="swo:Swol_0364"/>
<dbReference type="eggNOG" id="COG0512">
    <property type="taxonomic scope" value="Bacteria"/>
</dbReference>
<feature type="domain" description="Glutamine amidotransferase" evidence="3">
    <location>
        <begin position="532"/>
        <end position="706"/>
    </location>
</feature>
<dbReference type="PANTHER" id="PTHR11236">
    <property type="entry name" value="AMINOBENZOATE/ANTHRANILATE SYNTHASE"/>
    <property type="match status" value="1"/>
</dbReference>
<organism evidence="6 7">
    <name type="scientific">Syntrophomonas wolfei subsp. wolfei (strain DSM 2245B / Goettingen)</name>
    <dbReference type="NCBI Taxonomy" id="335541"/>
    <lineage>
        <taxon>Bacteria</taxon>
        <taxon>Bacillati</taxon>
        <taxon>Bacillota</taxon>
        <taxon>Clostridia</taxon>
        <taxon>Eubacteriales</taxon>
        <taxon>Syntrophomonadaceae</taxon>
        <taxon>Syntrophomonas</taxon>
    </lineage>
</organism>
<comment type="pathway">
    <text evidence="2">Amino-acid biosynthesis; L-tryptophan biosynthesis; L-tryptophan from chorismate: step 1/5.</text>
</comment>
<evidence type="ECO:0000256" key="1">
    <source>
        <dbReference type="ARBA" id="ARBA00022962"/>
    </source>
</evidence>
<reference evidence="7" key="1">
    <citation type="journal article" date="2010" name="Environ. Microbiol.">
        <title>The genome of Syntrophomonas wolfei: new insights into syntrophic metabolism and biohydrogen production.</title>
        <authorList>
            <person name="Sieber J.R."/>
            <person name="Sims D.R."/>
            <person name="Han C."/>
            <person name="Kim E."/>
            <person name="Lykidis A."/>
            <person name="Lapidus A.L."/>
            <person name="McDonnald E."/>
            <person name="Rohlin L."/>
            <person name="Culley D.E."/>
            <person name="Gunsalus R."/>
            <person name="McInerney M.J."/>
        </authorList>
    </citation>
    <scope>NUCLEOTIDE SEQUENCE [LARGE SCALE GENOMIC DNA]</scope>
    <source>
        <strain evidence="7">DSM 2245B / Goettingen</strain>
    </source>
</reference>
<dbReference type="RefSeq" id="WP_011639812.1">
    <property type="nucleotide sequence ID" value="NC_008346.1"/>
</dbReference>
<evidence type="ECO:0000256" key="2">
    <source>
        <dbReference type="PIRNR" id="PIRNR036934"/>
    </source>
</evidence>
<dbReference type="HOGENOM" id="CLU_006493_3_0_9"/>
<dbReference type="PRINTS" id="PR00096">
    <property type="entry name" value="GATASE"/>
</dbReference>
<evidence type="ECO:0000313" key="7">
    <source>
        <dbReference type="Proteomes" id="UP000001968"/>
    </source>
</evidence>
<dbReference type="NCBIfam" id="TIGR01815">
    <property type="entry name" value="TrpE-clade3"/>
    <property type="match status" value="1"/>
</dbReference>
<keyword evidence="1" id="KW-0315">Glutamine amidotransferase</keyword>
<evidence type="ECO:0000313" key="6">
    <source>
        <dbReference type="EMBL" id="ABI67704.1"/>
    </source>
</evidence>
<dbReference type="Gene3D" id="3.40.50.880">
    <property type="match status" value="1"/>
</dbReference>
<dbReference type="InterPro" id="IPR019999">
    <property type="entry name" value="Anth_synth_I-like"/>
</dbReference>
<dbReference type="InterPro" id="IPR005801">
    <property type="entry name" value="ADC_synthase"/>
</dbReference>
<dbReference type="Pfam" id="PF00425">
    <property type="entry name" value="Chorismate_bind"/>
    <property type="match status" value="1"/>
</dbReference>
<dbReference type="Proteomes" id="UP000001968">
    <property type="component" value="Chromosome"/>
</dbReference>
<keyword evidence="2" id="KW-0822">Tryptophan biosynthesis</keyword>
<evidence type="ECO:0000259" key="3">
    <source>
        <dbReference type="Pfam" id="PF00117"/>
    </source>
</evidence>
<dbReference type="Gene3D" id="3.60.120.10">
    <property type="entry name" value="Anthranilate synthase"/>
    <property type="match status" value="1"/>
</dbReference>
<dbReference type="PANTHER" id="PTHR11236:SF9">
    <property type="entry name" value="ANTHRANILATE SYNTHASE COMPONENT 1"/>
    <property type="match status" value="1"/>
</dbReference>
<keyword evidence="7" id="KW-1185">Reference proteome</keyword>
<dbReference type="SUPFAM" id="SSF52317">
    <property type="entry name" value="Class I glutamine amidotransferase-like"/>
    <property type="match status" value="1"/>
</dbReference>
<dbReference type="OrthoDB" id="9803598at2"/>
<keyword evidence="2" id="KW-0057">Aromatic amino acid biosynthesis</keyword>
<dbReference type="NCBIfam" id="NF010081">
    <property type="entry name" value="PRK13566.1"/>
    <property type="match status" value="1"/>
</dbReference>
<dbReference type="PIRSF" id="PIRSF036934">
    <property type="entry name" value="TrpE-G"/>
    <property type="match status" value="1"/>
</dbReference>
<comment type="catalytic activity">
    <reaction evidence="2">
        <text>chorismate + L-glutamine = anthranilate + pyruvate + L-glutamate + H(+)</text>
        <dbReference type="Rhea" id="RHEA:21732"/>
        <dbReference type="ChEBI" id="CHEBI:15361"/>
        <dbReference type="ChEBI" id="CHEBI:15378"/>
        <dbReference type="ChEBI" id="CHEBI:16567"/>
        <dbReference type="ChEBI" id="CHEBI:29748"/>
        <dbReference type="ChEBI" id="CHEBI:29985"/>
        <dbReference type="ChEBI" id="CHEBI:58359"/>
        <dbReference type="EC" id="4.1.3.27"/>
    </reaction>
</comment>
<name>Q0B000_SYNWW</name>
<dbReference type="CDD" id="cd01743">
    <property type="entry name" value="GATase1_Anthranilate_Synthase"/>
    <property type="match status" value="1"/>
</dbReference>
<dbReference type="SUPFAM" id="SSF56322">
    <property type="entry name" value="ADC synthase"/>
    <property type="match status" value="1"/>
</dbReference>
<dbReference type="InterPro" id="IPR010112">
    <property type="entry name" value="TrpE-G_bact"/>
</dbReference>
<dbReference type="InterPro" id="IPR017926">
    <property type="entry name" value="GATASE"/>
</dbReference>
<dbReference type="GO" id="GO:0004049">
    <property type="term" value="F:anthranilate synthase activity"/>
    <property type="evidence" value="ECO:0007669"/>
    <property type="project" value="UniProtKB-UniRule"/>
</dbReference>
<protein>
    <recommendedName>
        <fullName evidence="2">Anthranilate synthase</fullName>
        <ecNumber evidence="2">4.1.3.27</ecNumber>
    </recommendedName>
</protein>
<dbReference type="AlphaFoldDB" id="Q0B000"/>
<dbReference type="Pfam" id="PF04715">
    <property type="entry name" value="Anth_synt_I_N"/>
    <property type="match status" value="1"/>
</dbReference>
<dbReference type="STRING" id="335541.Swol_0364"/>
<accession>Q0B000</accession>
<dbReference type="EMBL" id="CP000448">
    <property type="protein sequence ID" value="ABI67704.1"/>
    <property type="molecule type" value="Genomic_DNA"/>
</dbReference>
<gene>
    <name evidence="6" type="ordered locus">Swol_0364</name>
</gene>
<sequence>MNNISQHLAGFRSLRYSSEGGVDIERRVRSIELKGATEPIIKQIDRQKGALFSSSYDYPGRYSQWDIGFLNPCLELRAQGRDFCLEALKSSGLKLLFGLYAELRGREEFTALLLKQNKIEGSVKKSPEVCWEEERSRQASIFSLIRVIRRYLFYPDDCFLGLYGAFGYDLVYQFEPMELKRPRPEGQCDLLLYLPDELTVVDHRMARAYQLNYSFRSSGELMNIPQYSQENICPEVSNRQQEQPLPGHYTALVEKAKQSFQRGDLFEVVPSYSLLEPCPIAPSEAFKNLKRINPSPYGFIINLGDEQLVGASPEMYVRVEGRRVETCPISGTIKRGKDAIEDALQIRKLLNSGKDEAELTMCTDVDRNDKSRICEPGSVKVIGRRQIELYSHLIHTVDHVEGILRPDFDALDAFLTHMWAVTVTGAPKRAAIKWLEENEESPRGWYGGAVGYLSFNGDLNTGLTLRSIRIKNKLAEIRVGATLLMDSIPEEEEAETLVKAAAMLKAIQGASADRRPLIVPGLQLEKPAPRVLLVDHEDSFVHTLSNYLKQLGAEVWVARAPLARKRLRQGQDFDLLFLSPGPGRPDDFQLKETIDLAIKRSIPVFGVCLGLQGIVEYFGGRVEELPYPCHGQASLLTVSQPSPLWKFLPRQFQVGRYHSLYAAVLPDCLQVSAISEDGVAMAVEHREMPMAAIQFHPESILTADNGNGLQVLRNVLDYLATAPYAVAGNSKITI</sequence>
<dbReference type="InterPro" id="IPR006805">
    <property type="entry name" value="Anth_synth_I_N"/>
</dbReference>
<dbReference type="PROSITE" id="PS51273">
    <property type="entry name" value="GATASE_TYPE_1"/>
    <property type="match status" value="1"/>
</dbReference>
<dbReference type="InterPro" id="IPR029062">
    <property type="entry name" value="Class_I_gatase-like"/>
</dbReference>
<feature type="domain" description="Anthranilate synthase component I N-terminal" evidence="5">
    <location>
        <begin position="49"/>
        <end position="208"/>
    </location>
</feature>
<keyword evidence="2" id="KW-0028">Amino-acid biosynthesis</keyword>
<keyword evidence="2 6" id="KW-0456">Lyase</keyword>